<protein>
    <submittedName>
        <fullName evidence="5">Nuclear apoptosis-inducing factor 1-like</fullName>
    </submittedName>
</protein>
<feature type="compositionally biased region" description="Low complexity" evidence="2">
    <location>
        <begin position="149"/>
        <end position="166"/>
    </location>
</feature>
<organism evidence="4 5">
    <name type="scientific">Microcaecilia unicolor</name>
    <dbReference type="NCBI Taxonomy" id="1415580"/>
    <lineage>
        <taxon>Eukaryota</taxon>
        <taxon>Metazoa</taxon>
        <taxon>Chordata</taxon>
        <taxon>Craniata</taxon>
        <taxon>Vertebrata</taxon>
        <taxon>Euteleostomi</taxon>
        <taxon>Amphibia</taxon>
        <taxon>Gymnophiona</taxon>
        <taxon>Siphonopidae</taxon>
        <taxon>Microcaecilia</taxon>
    </lineage>
</organism>
<dbReference type="Pfam" id="PF13873">
    <property type="entry name" value="Myb_DNA-bind_5"/>
    <property type="match status" value="1"/>
</dbReference>
<feature type="region of interest" description="Disordered" evidence="2">
    <location>
        <begin position="292"/>
        <end position="334"/>
    </location>
</feature>
<dbReference type="InParanoid" id="A0A6P7XZH9"/>
<dbReference type="PANTHER" id="PTHR23098:SF16">
    <property type="entry name" value="REGULATORY PROTEIN ZESTE"/>
    <property type="match status" value="1"/>
</dbReference>
<evidence type="ECO:0000259" key="3">
    <source>
        <dbReference type="PROSITE" id="PS50090"/>
    </source>
</evidence>
<reference evidence="5" key="1">
    <citation type="submission" date="2025-08" db="UniProtKB">
        <authorList>
            <consortium name="RefSeq"/>
        </authorList>
    </citation>
    <scope>IDENTIFICATION</scope>
</reference>
<keyword evidence="4" id="KW-1185">Reference proteome</keyword>
<evidence type="ECO:0000256" key="1">
    <source>
        <dbReference type="SAM" id="Coils"/>
    </source>
</evidence>
<feature type="region of interest" description="Disordered" evidence="2">
    <location>
        <begin position="79"/>
        <end position="98"/>
    </location>
</feature>
<sequence>MAPRLPPTRKGNFSDAEIELLVQEIDRRHTFLFAPTGQRLTATTKQREWEAVRDHLNAVFHSGRDVEDCKRKWRRLRRDVRQKAGGNPPAHDTANLTPLERIVHRLLPQEGIHGVPGTLDTSAQPEGTAAAAEDEEALPPLPSPPSLPSPAAAAAERIPAATPPAAFADNEEDGERGSSPRQRLSSHRRQLMRVTTQLLRHNVELHEHRREKLQVQQEKLQVQREVLQVQREMLQVQREVLQVQREALQVQREAVEGQHAMLQQLQQLEHSIEGLRRDLTPPTPAVLQHQELASTSSSGQQPAAKWRTLRSSASPATAAPPTRPAPILGPVAREPMKLLSKRRCTFKSRLAKDESGCRVLGSLKSLQDLGLAS</sequence>
<name>A0A6P7XZH9_9AMPH</name>
<feature type="coiled-coil region" evidence="1">
    <location>
        <begin position="203"/>
        <end position="278"/>
    </location>
</feature>
<keyword evidence="1" id="KW-0175">Coiled coil</keyword>
<feature type="compositionally biased region" description="Polar residues" evidence="2">
    <location>
        <begin position="292"/>
        <end position="301"/>
    </location>
</feature>
<proteinExistence type="predicted"/>
<dbReference type="PROSITE" id="PS50090">
    <property type="entry name" value="MYB_LIKE"/>
    <property type="match status" value="1"/>
</dbReference>
<evidence type="ECO:0000313" key="4">
    <source>
        <dbReference type="Proteomes" id="UP000515156"/>
    </source>
</evidence>
<accession>A0A6P7XZH9</accession>
<gene>
    <name evidence="5" type="primary">LOC115469625</name>
</gene>
<dbReference type="GeneID" id="115469625"/>
<dbReference type="AlphaFoldDB" id="A0A6P7XZH9"/>
<feature type="compositionally biased region" description="Low complexity" evidence="2">
    <location>
        <begin position="309"/>
        <end position="320"/>
    </location>
</feature>
<dbReference type="OrthoDB" id="9940550at2759"/>
<dbReference type="Proteomes" id="UP000515156">
    <property type="component" value="Chromosome 4"/>
</dbReference>
<evidence type="ECO:0000256" key="2">
    <source>
        <dbReference type="SAM" id="MobiDB-lite"/>
    </source>
</evidence>
<dbReference type="InterPro" id="IPR001005">
    <property type="entry name" value="SANT/Myb"/>
</dbReference>
<dbReference type="InterPro" id="IPR028002">
    <property type="entry name" value="Myb_DNA-bind_5"/>
</dbReference>
<dbReference type="RefSeq" id="XP_030058281.1">
    <property type="nucleotide sequence ID" value="XM_030202421.1"/>
</dbReference>
<dbReference type="PANTHER" id="PTHR23098">
    <property type="entry name" value="AGAP001331-PA-RELATED"/>
    <property type="match status" value="1"/>
</dbReference>
<feature type="region of interest" description="Disordered" evidence="2">
    <location>
        <begin position="111"/>
        <end position="189"/>
    </location>
</feature>
<evidence type="ECO:0000313" key="5">
    <source>
        <dbReference type="RefSeq" id="XP_030058281.1"/>
    </source>
</evidence>
<dbReference type="KEGG" id="muo:115469625"/>
<dbReference type="GO" id="GO:0005634">
    <property type="term" value="C:nucleus"/>
    <property type="evidence" value="ECO:0007669"/>
    <property type="project" value="TreeGrafter"/>
</dbReference>
<feature type="compositionally biased region" description="Pro residues" evidence="2">
    <location>
        <begin position="139"/>
        <end position="148"/>
    </location>
</feature>
<feature type="domain" description="Myb-like" evidence="3">
    <location>
        <begin position="5"/>
        <end position="77"/>
    </location>
</feature>